<organism evidence="2 3">
    <name type="scientific">Leptospira interrogans str. UI 12758</name>
    <dbReference type="NCBI Taxonomy" id="1049938"/>
    <lineage>
        <taxon>Bacteria</taxon>
        <taxon>Pseudomonadati</taxon>
        <taxon>Spirochaetota</taxon>
        <taxon>Spirochaetia</taxon>
        <taxon>Leptospirales</taxon>
        <taxon>Leptospiraceae</taxon>
        <taxon>Leptospira</taxon>
    </lineage>
</organism>
<accession>A0A0E2D8V7</accession>
<evidence type="ECO:0000313" key="3">
    <source>
        <dbReference type="Proteomes" id="UP000001340"/>
    </source>
</evidence>
<keyword evidence="1" id="KW-0472">Membrane</keyword>
<comment type="caution">
    <text evidence="2">The sequence shown here is derived from an EMBL/GenBank/DDBJ whole genome shotgun (WGS) entry which is preliminary data.</text>
</comment>
<name>A0A0E2D8V7_LEPIR</name>
<feature type="transmembrane region" description="Helical" evidence="1">
    <location>
        <begin position="6"/>
        <end position="23"/>
    </location>
</feature>
<dbReference type="EMBL" id="AHNR02000014">
    <property type="protein sequence ID" value="EKR56490.1"/>
    <property type="molecule type" value="Genomic_DNA"/>
</dbReference>
<evidence type="ECO:0000313" key="2">
    <source>
        <dbReference type="EMBL" id="EKR56490.1"/>
    </source>
</evidence>
<dbReference type="Proteomes" id="UP000001340">
    <property type="component" value="Unassembled WGS sequence"/>
</dbReference>
<keyword evidence="1" id="KW-1133">Transmembrane helix</keyword>
<keyword evidence="1" id="KW-0812">Transmembrane</keyword>
<reference evidence="2 3" key="1">
    <citation type="submission" date="2012-10" db="EMBL/GenBank/DDBJ databases">
        <authorList>
            <person name="Harkins D.M."/>
            <person name="Durkin A.S."/>
            <person name="Brinkac L.M."/>
            <person name="Haft D.H."/>
            <person name="Selengut J.D."/>
            <person name="Sanka R."/>
            <person name="DePew J."/>
            <person name="Purushe J."/>
            <person name="Chanthongthip A."/>
            <person name="Lattana O."/>
            <person name="Phetsouvanh R."/>
            <person name="Newton P.N."/>
            <person name="Vinetz J.M."/>
            <person name="Sutton G.G."/>
            <person name="Nierman W.C."/>
            <person name="Fouts D.E."/>
        </authorList>
    </citation>
    <scope>NUCLEOTIDE SEQUENCE [LARGE SCALE GENOMIC DNA]</scope>
    <source>
        <strain evidence="2 3">UI 12758</strain>
    </source>
</reference>
<sequence>MTEIISTFMGLGIVFLLLEVYRYRIRRQTTEEILTRLNKKYEKK</sequence>
<protein>
    <submittedName>
        <fullName evidence="2">Uncharacterized protein</fullName>
    </submittedName>
</protein>
<evidence type="ECO:0000256" key="1">
    <source>
        <dbReference type="SAM" id="Phobius"/>
    </source>
</evidence>
<dbReference type="AlphaFoldDB" id="A0A0E2D8V7"/>
<proteinExistence type="predicted"/>
<gene>
    <name evidence="2" type="ORF">LEP1GSC105_4234</name>
</gene>